<dbReference type="EMBL" id="JBHUHD010000001">
    <property type="protein sequence ID" value="MFD2142350.1"/>
    <property type="molecule type" value="Genomic_DNA"/>
</dbReference>
<feature type="compositionally biased region" description="Polar residues" evidence="2">
    <location>
        <begin position="1"/>
        <end position="11"/>
    </location>
</feature>
<gene>
    <name evidence="3" type="ORF">ACFSNC_18240</name>
</gene>
<evidence type="ECO:0000256" key="2">
    <source>
        <dbReference type="SAM" id="MobiDB-lite"/>
    </source>
</evidence>
<keyword evidence="1" id="KW-0175">Coiled coil</keyword>
<evidence type="ECO:0000313" key="3">
    <source>
        <dbReference type="EMBL" id="MFD2142350.1"/>
    </source>
</evidence>
<dbReference type="RefSeq" id="WP_213354118.1">
    <property type="nucleotide sequence ID" value="NZ_JAHBGB010000037.1"/>
</dbReference>
<feature type="region of interest" description="Disordered" evidence="2">
    <location>
        <begin position="1"/>
        <end position="20"/>
    </location>
</feature>
<organism evidence="3 4">
    <name type="scientific">Ancylobacter oerskovii</name>
    <dbReference type="NCBI Taxonomy" id="459519"/>
    <lineage>
        <taxon>Bacteria</taxon>
        <taxon>Pseudomonadati</taxon>
        <taxon>Pseudomonadota</taxon>
        <taxon>Alphaproteobacteria</taxon>
        <taxon>Hyphomicrobiales</taxon>
        <taxon>Xanthobacteraceae</taxon>
        <taxon>Ancylobacter</taxon>
    </lineage>
</organism>
<sequence>MSPKSRQSFPNSAKDKTVHVAADDPSRIIDDIIGPRVKLSAALEDIAERTGITVRRVRAYWNGEVTKPRPIEVRALRELRDGSTKERPAPAGFVSWEEFERVKAERDAQIAELRADLARVQETIALAAALGSRGFSAEARREMAASSRLADGG</sequence>
<evidence type="ECO:0000313" key="4">
    <source>
        <dbReference type="Proteomes" id="UP001597299"/>
    </source>
</evidence>
<feature type="coiled-coil region" evidence="1">
    <location>
        <begin position="103"/>
        <end position="130"/>
    </location>
</feature>
<reference evidence="4" key="1">
    <citation type="journal article" date="2019" name="Int. J. Syst. Evol. Microbiol.">
        <title>The Global Catalogue of Microorganisms (GCM) 10K type strain sequencing project: providing services to taxonomists for standard genome sequencing and annotation.</title>
        <authorList>
            <consortium name="The Broad Institute Genomics Platform"/>
            <consortium name="The Broad Institute Genome Sequencing Center for Infectious Disease"/>
            <person name="Wu L."/>
            <person name="Ma J."/>
        </authorList>
    </citation>
    <scope>NUCLEOTIDE SEQUENCE [LARGE SCALE GENOMIC DNA]</scope>
    <source>
        <strain evidence="4">CCM 7435</strain>
    </source>
</reference>
<evidence type="ECO:0000256" key="1">
    <source>
        <dbReference type="SAM" id="Coils"/>
    </source>
</evidence>
<comment type="caution">
    <text evidence="3">The sequence shown here is derived from an EMBL/GenBank/DDBJ whole genome shotgun (WGS) entry which is preliminary data.</text>
</comment>
<protein>
    <submittedName>
        <fullName evidence="3">Uncharacterized protein</fullName>
    </submittedName>
</protein>
<name>A0ABW4Z1A7_9HYPH</name>
<proteinExistence type="predicted"/>
<accession>A0ABW4Z1A7</accession>
<keyword evidence="4" id="KW-1185">Reference proteome</keyword>
<dbReference type="Proteomes" id="UP001597299">
    <property type="component" value="Unassembled WGS sequence"/>
</dbReference>